<evidence type="ECO:0000313" key="3">
    <source>
        <dbReference type="Proteomes" id="UP000253141"/>
    </source>
</evidence>
<dbReference type="Pfam" id="PF03235">
    <property type="entry name" value="GmrSD_N"/>
    <property type="match status" value="1"/>
</dbReference>
<dbReference type="EMBL" id="QPIW01000002">
    <property type="protein sequence ID" value="RDB07169.1"/>
    <property type="molecule type" value="Genomic_DNA"/>
</dbReference>
<feature type="domain" description="GmrSD restriction endonucleases N-terminal" evidence="1">
    <location>
        <begin position="43"/>
        <end position="184"/>
    </location>
</feature>
<dbReference type="OrthoDB" id="9764212at2"/>
<dbReference type="InterPro" id="IPR004919">
    <property type="entry name" value="GmrSD_N"/>
</dbReference>
<accession>A0A369IBN3</accession>
<keyword evidence="3" id="KW-1185">Reference proteome</keyword>
<dbReference type="PANTHER" id="PTHR39639:SF1">
    <property type="entry name" value="DUF262 DOMAIN-CONTAINING PROTEIN"/>
    <property type="match status" value="1"/>
</dbReference>
<reference evidence="2 3" key="1">
    <citation type="submission" date="2018-07" db="EMBL/GenBank/DDBJ databases">
        <title>Genome analysis of Runella aurantiaca.</title>
        <authorList>
            <person name="Yang X."/>
        </authorList>
    </citation>
    <scope>NUCLEOTIDE SEQUENCE [LARGE SCALE GENOMIC DNA]</scope>
    <source>
        <strain evidence="2 3">YX9</strain>
    </source>
</reference>
<proteinExistence type="predicted"/>
<evidence type="ECO:0000259" key="1">
    <source>
        <dbReference type="Pfam" id="PF03235"/>
    </source>
</evidence>
<comment type="caution">
    <text evidence="2">The sequence shown here is derived from an EMBL/GenBank/DDBJ whole genome shotgun (WGS) entry which is preliminary data.</text>
</comment>
<organism evidence="2 3">
    <name type="scientific">Runella aurantiaca</name>
    <dbReference type="NCBI Taxonomy" id="2282308"/>
    <lineage>
        <taxon>Bacteria</taxon>
        <taxon>Pseudomonadati</taxon>
        <taxon>Bacteroidota</taxon>
        <taxon>Cytophagia</taxon>
        <taxon>Cytophagales</taxon>
        <taxon>Spirosomataceae</taxon>
        <taxon>Runella</taxon>
    </lineage>
</organism>
<gene>
    <name evidence="2" type="ORF">DVG78_03865</name>
</gene>
<dbReference type="AlphaFoldDB" id="A0A369IBN3"/>
<name>A0A369IBN3_9BACT</name>
<dbReference type="Proteomes" id="UP000253141">
    <property type="component" value="Unassembled WGS sequence"/>
</dbReference>
<protein>
    <submittedName>
        <fullName evidence="2">DUF262 domain-containing protein</fullName>
    </submittedName>
</protein>
<evidence type="ECO:0000313" key="2">
    <source>
        <dbReference type="EMBL" id="RDB07169.1"/>
    </source>
</evidence>
<sequence length="353" mass="42126">MAQDLQLELFSRFSEEQQNRAEQQIFNLQKIVDYEIREYTIELLIQKYKENEIFIPKYQRGYVWDKQRASKFIESLILGLPIPYMFLADNDGRSEIVDGSQRIRTLDYFLANDFKLQKLEKLTELEGFRFQDLPLSRQRRLKKRTIRLIELTDKADWDTRKDVFQRINTTPVLLSAMEIRRGYFEGTFNSFIEQCSNNQKFAILCPISKERTDRSERQELVLRFFAYTEKYTSFVHRVDDFLDEYMKEKQNKFDADSMAEMFEDMLDFVDMYFPYGFRKTINHNSTPRVRFEAIAVGVSLALQENPKLKPAIPVIEWLNSKEFEDITTTDAANNRNKLIGRIEFVKNKLLSKR</sequence>
<dbReference type="RefSeq" id="WP_114459753.1">
    <property type="nucleotide sequence ID" value="NZ_QPIW01000002.1"/>
</dbReference>
<dbReference type="PANTHER" id="PTHR39639">
    <property type="entry name" value="CHROMOSOME 16, WHOLE GENOME SHOTGUN SEQUENCE"/>
    <property type="match status" value="1"/>
</dbReference>